<protein>
    <recommendedName>
        <fullName evidence="10">ATPase AAA-type core domain-containing protein</fullName>
    </recommendedName>
</protein>
<keyword evidence="12" id="KW-1185">Reference proteome</keyword>
<evidence type="ECO:0000256" key="5">
    <source>
        <dbReference type="ARBA" id="ARBA00022737"/>
    </source>
</evidence>
<feature type="domain" description="ATPase AAA-type core" evidence="10">
    <location>
        <begin position="302"/>
        <end position="343"/>
    </location>
</feature>
<evidence type="ECO:0000259" key="10">
    <source>
        <dbReference type="Pfam" id="PF00004"/>
    </source>
</evidence>
<reference evidence="11 12" key="1">
    <citation type="journal article" date="2018" name="Mol. Plant">
        <title>The genome of Artemisia annua provides insight into the evolution of Asteraceae family and artemisinin biosynthesis.</title>
        <authorList>
            <person name="Shen Q."/>
            <person name="Zhang L."/>
            <person name="Liao Z."/>
            <person name="Wang S."/>
            <person name="Yan T."/>
            <person name="Shi P."/>
            <person name="Liu M."/>
            <person name="Fu X."/>
            <person name="Pan Q."/>
            <person name="Wang Y."/>
            <person name="Lv Z."/>
            <person name="Lu X."/>
            <person name="Zhang F."/>
            <person name="Jiang W."/>
            <person name="Ma Y."/>
            <person name="Chen M."/>
            <person name="Hao X."/>
            <person name="Li L."/>
            <person name="Tang Y."/>
            <person name="Lv G."/>
            <person name="Zhou Y."/>
            <person name="Sun X."/>
            <person name="Brodelius P.E."/>
            <person name="Rose J.K.C."/>
            <person name="Tang K."/>
        </authorList>
    </citation>
    <scope>NUCLEOTIDE SEQUENCE [LARGE SCALE GENOMIC DNA]</scope>
    <source>
        <strain evidence="12">cv. Huhao1</strain>
        <tissue evidence="11">Leaf</tissue>
    </source>
</reference>
<keyword evidence="5" id="KW-0677">Repeat</keyword>
<comment type="subcellular location">
    <subcellularLocation>
        <location evidence="1">Membrane</location>
        <topology evidence="1">Single-pass membrane protein</topology>
    </subcellularLocation>
</comment>
<name>A0A2U1KL94_ARTAN</name>
<keyword evidence="3" id="KW-0812">Transmembrane</keyword>
<dbReference type="PANTHER" id="PTHR47986">
    <property type="entry name" value="OSJNBA0070M12.3 PROTEIN"/>
    <property type="match status" value="1"/>
</dbReference>
<keyword evidence="2" id="KW-0433">Leucine-rich repeat</keyword>
<gene>
    <name evidence="11" type="ORF">CTI12_AA589340</name>
</gene>
<keyword evidence="6" id="KW-1133">Transmembrane helix</keyword>
<keyword evidence="9" id="KW-0325">Glycoprotein</keyword>
<evidence type="ECO:0000256" key="7">
    <source>
        <dbReference type="ARBA" id="ARBA00023136"/>
    </source>
</evidence>
<dbReference type="InterPro" id="IPR052422">
    <property type="entry name" value="Auxin_Ser/Thr_Kinase"/>
</dbReference>
<dbReference type="GO" id="GO:0016887">
    <property type="term" value="F:ATP hydrolysis activity"/>
    <property type="evidence" value="ECO:0007669"/>
    <property type="project" value="InterPro"/>
</dbReference>
<dbReference type="Proteomes" id="UP000245207">
    <property type="component" value="Unassembled WGS sequence"/>
</dbReference>
<dbReference type="InterPro" id="IPR003959">
    <property type="entry name" value="ATPase_AAA_core"/>
</dbReference>
<evidence type="ECO:0000256" key="8">
    <source>
        <dbReference type="ARBA" id="ARBA00023170"/>
    </source>
</evidence>
<dbReference type="STRING" id="35608.A0A2U1KL94"/>
<dbReference type="GO" id="GO:0005524">
    <property type="term" value="F:ATP binding"/>
    <property type="evidence" value="ECO:0007669"/>
    <property type="project" value="InterPro"/>
</dbReference>
<dbReference type="Gene3D" id="1.10.8.60">
    <property type="match status" value="1"/>
</dbReference>
<evidence type="ECO:0000256" key="3">
    <source>
        <dbReference type="ARBA" id="ARBA00022692"/>
    </source>
</evidence>
<dbReference type="InterPro" id="IPR027417">
    <property type="entry name" value="P-loop_NTPase"/>
</dbReference>
<keyword evidence="4" id="KW-0732">Signal</keyword>
<keyword evidence="7" id="KW-0472">Membrane</keyword>
<evidence type="ECO:0000313" key="11">
    <source>
        <dbReference type="EMBL" id="PWA37560.1"/>
    </source>
</evidence>
<proteinExistence type="predicted"/>
<dbReference type="SUPFAM" id="SSF52540">
    <property type="entry name" value="P-loop containing nucleoside triphosphate hydrolases"/>
    <property type="match status" value="1"/>
</dbReference>
<dbReference type="InterPro" id="IPR011009">
    <property type="entry name" value="Kinase-like_dom_sf"/>
</dbReference>
<evidence type="ECO:0000313" key="12">
    <source>
        <dbReference type="Proteomes" id="UP000245207"/>
    </source>
</evidence>
<keyword evidence="8" id="KW-0675">Receptor</keyword>
<evidence type="ECO:0000256" key="1">
    <source>
        <dbReference type="ARBA" id="ARBA00004167"/>
    </source>
</evidence>
<dbReference type="Pfam" id="PF00004">
    <property type="entry name" value="AAA"/>
    <property type="match status" value="1"/>
</dbReference>
<sequence>MWEEGWSICIVWHCKALFIETFQSSNILLGDDMREKVADFGLGKNAPDGKGGKFSIKKKVVGTFSYLAPEYAVDHKVRFGVAVATILIYSMIPLYPTPKCKGFGMACNMGLPHPCFVSFGFAMVSTRRSVLDNASSSSSSAWTNPDERHEIYVSDEHLLYSNGSTSYSGFQIGSSWQSGCSITFPIPVDNKTTTTILQDRRGTNGLELQENKQILSRAALKAVQQTKDERDVEVSNIHAELEDLEFTRLKMKMLIQSLTHGAWRNEHNPDMCKRTCRGRKFGIKEEKDQNLIRCLLVITQRNQLDELDSRGDVKVILATKKIESLDPTLLRPSRIDRKIEFPLPNIKTRRRIFHVPFQLSTIHGWVMLQNGFRLPGAIFSRLGLTWTKLAARVLLKSSKPSFHKHINSAPLVAAVVSRQFSVVCVSVQKTTPAPLQISQQEASALEVTSKIKDLHVGINEGATRLKTRLLKSSNICLLINLLLSITKYPPCIIDRCNL</sequence>
<dbReference type="AlphaFoldDB" id="A0A2U1KL94"/>
<dbReference type="PANTHER" id="PTHR47986:SF29">
    <property type="entry name" value="RECEPTOR PROTEIN KINASE TMK1"/>
    <property type="match status" value="1"/>
</dbReference>
<accession>A0A2U1KL94</accession>
<evidence type="ECO:0000256" key="6">
    <source>
        <dbReference type="ARBA" id="ARBA00022989"/>
    </source>
</evidence>
<dbReference type="EMBL" id="PKPP01016613">
    <property type="protein sequence ID" value="PWA37560.1"/>
    <property type="molecule type" value="Genomic_DNA"/>
</dbReference>
<dbReference type="Gene3D" id="1.10.510.10">
    <property type="entry name" value="Transferase(Phosphotransferase) domain 1"/>
    <property type="match status" value="1"/>
</dbReference>
<organism evidence="11 12">
    <name type="scientific">Artemisia annua</name>
    <name type="common">Sweet wormwood</name>
    <dbReference type="NCBI Taxonomy" id="35608"/>
    <lineage>
        <taxon>Eukaryota</taxon>
        <taxon>Viridiplantae</taxon>
        <taxon>Streptophyta</taxon>
        <taxon>Embryophyta</taxon>
        <taxon>Tracheophyta</taxon>
        <taxon>Spermatophyta</taxon>
        <taxon>Magnoliopsida</taxon>
        <taxon>eudicotyledons</taxon>
        <taxon>Gunneridae</taxon>
        <taxon>Pentapetalae</taxon>
        <taxon>asterids</taxon>
        <taxon>campanulids</taxon>
        <taxon>Asterales</taxon>
        <taxon>Asteraceae</taxon>
        <taxon>Asteroideae</taxon>
        <taxon>Anthemideae</taxon>
        <taxon>Artemisiinae</taxon>
        <taxon>Artemisia</taxon>
    </lineage>
</organism>
<dbReference type="Gene3D" id="3.40.50.300">
    <property type="entry name" value="P-loop containing nucleotide triphosphate hydrolases"/>
    <property type="match status" value="1"/>
</dbReference>
<comment type="caution">
    <text evidence="11">The sequence shown here is derived from an EMBL/GenBank/DDBJ whole genome shotgun (WGS) entry which is preliminary data.</text>
</comment>
<evidence type="ECO:0000256" key="9">
    <source>
        <dbReference type="ARBA" id="ARBA00023180"/>
    </source>
</evidence>
<dbReference type="SUPFAM" id="SSF56112">
    <property type="entry name" value="Protein kinase-like (PK-like)"/>
    <property type="match status" value="1"/>
</dbReference>
<evidence type="ECO:0000256" key="2">
    <source>
        <dbReference type="ARBA" id="ARBA00022614"/>
    </source>
</evidence>
<dbReference type="GO" id="GO:0016020">
    <property type="term" value="C:membrane"/>
    <property type="evidence" value="ECO:0007669"/>
    <property type="project" value="UniProtKB-SubCell"/>
</dbReference>
<evidence type="ECO:0000256" key="4">
    <source>
        <dbReference type="ARBA" id="ARBA00022729"/>
    </source>
</evidence>